<feature type="domain" description="Baseplate protein J-like barrel" evidence="1">
    <location>
        <begin position="62"/>
        <end position="151"/>
    </location>
</feature>
<protein>
    <recommendedName>
        <fullName evidence="1">Baseplate protein J-like barrel domain-containing protein</fullName>
    </recommendedName>
</protein>
<dbReference type="Proteomes" id="UP000321746">
    <property type="component" value="Unassembled WGS sequence"/>
</dbReference>
<dbReference type="InterPro" id="IPR006949">
    <property type="entry name" value="Barrel_Baseplate_J-like"/>
</dbReference>
<dbReference type="Pfam" id="PF04865">
    <property type="entry name" value="Baseplate_J"/>
    <property type="match status" value="1"/>
</dbReference>
<keyword evidence="3" id="KW-1185">Reference proteome</keyword>
<name>A0A511XJ06_9PROT</name>
<comment type="caution">
    <text evidence="2">The sequence shown here is derived from an EMBL/GenBank/DDBJ whole genome shotgun (WGS) entry which is preliminary data.</text>
</comment>
<dbReference type="AlphaFoldDB" id="A0A511XJ06"/>
<dbReference type="InterPro" id="IPR052399">
    <property type="entry name" value="Phage_Baseplate_Assmbl_Protein"/>
</dbReference>
<evidence type="ECO:0000259" key="1">
    <source>
        <dbReference type="Pfam" id="PF04865"/>
    </source>
</evidence>
<accession>A0A511XJ06</accession>
<dbReference type="PANTHER" id="PTHR37829:SF3">
    <property type="entry name" value="PROTEIN JAYE-RELATED"/>
    <property type="match status" value="1"/>
</dbReference>
<reference evidence="2 3" key="1">
    <citation type="submission" date="2019-07" db="EMBL/GenBank/DDBJ databases">
        <title>Whole genome shotgun sequence of Acetobacter oeni NBRC 105207.</title>
        <authorList>
            <person name="Hosoyama A."/>
            <person name="Uohara A."/>
            <person name="Ohji S."/>
            <person name="Ichikawa N."/>
        </authorList>
    </citation>
    <scope>NUCLEOTIDE SEQUENCE [LARGE SCALE GENOMIC DNA]</scope>
    <source>
        <strain evidence="2 3">NBRC 105207</strain>
    </source>
</reference>
<sequence length="342" mass="34730">MEANATVALWIQYLILQVLSVTRLASSFGSDVDTWIAQYGMTRLGATAATTVETFISLSPTSTSAVVPVGAVVKTSDGTISFTVTEDTDNQYWSATAGGYVRAQGVSSITCPIECNTTGSVGNVSAGVINLLGTQISGIDTCTNLSAVSNGSDEETDSAVKSRMVLWFSSLSSATLDAVEASISGVASNLTYQVIQNETPDGLYRAGYFFATIDDGSGDVPDTTLTSVESAIEATRACGVETSTVRATVIAAVIVVPVSLAAGVELASVQTAVSSAITAYINALTVGGVCQYTTISSIALQSAGSLVTSVGVVTVNGVVADIGGSTGTVVRVTSVTVNDTDA</sequence>
<organism evidence="2 3">
    <name type="scientific">Acetobacter oeni</name>
    <dbReference type="NCBI Taxonomy" id="304077"/>
    <lineage>
        <taxon>Bacteria</taxon>
        <taxon>Pseudomonadati</taxon>
        <taxon>Pseudomonadota</taxon>
        <taxon>Alphaproteobacteria</taxon>
        <taxon>Acetobacterales</taxon>
        <taxon>Acetobacteraceae</taxon>
        <taxon>Acetobacter</taxon>
    </lineage>
</organism>
<dbReference type="EMBL" id="BJYG01000012">
    <property type="protein sequence ID" value="GEN62926.1"/>
    <property type="molecule type" value="Genomic_DNA"/>
</dbReference>
<evidence type="ECO:0000313" key="2">
    <source>
        <dbReference type="EMBL" id="GEN62926.1"/>
    </source>
</evidence>
<proteinExistence type="predicted"/>
<evidence type="ECO:0000313" key="3">
    <source>
        <dbReference type="Proteomes" id="UP000321746"/>
    </source>
</evidence>
<dbReference type="PANTHER" id="PTHR37829">
    <property type="entry name" value="PHAGE-LIKE ELEMENT PBSX PROTEIN XKDT"/>
    <property type="match status" value="1"/>
</dbReference>
<gene>
    <name evidence="2" type="ORF">AOE01nite_11500</name>
</gene>